<dbReference type="AlphaFoldDB" id="A0A0J6LU37"/>
<evidence type="ECO:0000313" key="3">
    <source>
        <dbReference type="Proteomes" id="UP000036325"/>
    </source>
</evidence>
<gene>
    <name evidence="2" type="ORF">TU86_01695</name>
</gene>
<sequence>MTSPKQPTAPETLAAEQVELETIANAADKPAVPAFSFPFNPAAFAQGKKDNQPWYQKSGKGGHDKTPGAPPHGTRKTMGKR</sequence>
<evidence type="ECO:0000313" key="2">
    <source>
        <dbReference type="EMBL" id="KMN15510.1"/>
    </source>
</evidence>
<dbReference type="RefSeq" id="WP_048362572.1">
    <property type="nucleotide sequence ID" value="NZ_JAAEBV010000001.1"/>
</dbReference>
<dbReference type="EMBL" id="JYLF01000001">
    <property type="protein sequence ID" value="KMN15510.1"/>
    <property type="molecule type" value="Genomic_DNA"/>
</dbReference>
<dbReference type="PATRIC" id="fig|1608994.3.peg.909"/>
<organism evidence="2 3">
    <name type="scientific">Pseudomonas weihenstephanensis</name>
    <dbReference type="NCBI Taxonomy" id="1608994"/>
    <lineage>
        <taxon>Bacteria</taxon>
        <taxon>Pseudomonadati</taxon>
        <taxon>Pseudomonadota</taxon>
        <taxon>Gammaproteobacteria</taxon>
        <taxon>Pseudomonadales</taxon>
        <taxon>Pseudomonadaceae</taxon>
        <taxon>Pseudomonas</taxon>
    </lineage>
</organism>
<proteinExistence type="predicted"/>
<name>A0A0J6LU37_9PSED</name>
<reference evidence="2 3" key="1">
    <citation type="submission" date="2015-02" db="EMBL/GenBank/DDBJ databases">
        <title>Pseudomonas helleri sp. nov. and Pseudomonas weihenstephanensis sp. nov., isolated from raw cows milk.</title>
        <authorList>
            <person name="von Neubeck M."/>
            <person name="Huptas C."/>
            <person name="Wenning M."/>
            <person name="Scherer S."/>
        </authorList>
    </citation>
    <scope>NUCLEOTIDE SEQUENCE [LARGE SCALE GENOMIC DNA]</scope>
    <source>
        <strain evidence="2 3">DSM 29166</strain>
    </source>
</reference>
<dbReference type="STRING" id="1608994.TU86_01695"/>
<accession>A0A0J6ILU0</accession>
<dbReference type="Proteomes" id="UP000036325">
    <property type="component" value="Unassembled WGS sequence"/>
</dbReference>
<evidence type="ECO:0000256" key="1">
    <source>
        <dbReference type="SAM" id="MobiDB-lite"/>
    </source>
</evidence>
<comment type="caution">
    <text evidence="2">The sequence shown here is derived from an EMBL/GenBank/DDBJ whole genome shotgun (WGS) entry which is preliminary data.</text>
</comment>
<accession>A0A0J6LU37</accession>
<feature type="region of interest" description="Disordered" evidence="1">
    <location>
        <begin position="41"/>
        <end position="81"/>
    </location>
</feature>
<protein>
    <submittedName>
        <fullName evidence="2">Uncharacterized protein</fullName>
    </submittedName>
</protein>